<evidence type="ECO:0000313" key="1">
    <source>
        <dbReference type="EMBL" id="CAG8855447.1"/>
    </source>
</evidence>
<organism evidence="1 2">
    <name type="scientific">Gigaspora margarita</name>
    <dbReference type="NCBI Taxonomy" id="4874"/>
    <lineage>
        <taxon>Eukaryota</taxon>
        <taxon>Fungi</taxon>
        <taxon>Fungi incertae sedis</taxon>
        <taxon>Mucoromycota</taxon>
        <taxon>Glomeromycotina</taxon>
        <taxon>Glomeromycetes</taxon>
        <taxon>Diversisporales</taxon>
        <taxon>Gigasporaceae</taxon>
        <taxon>Gigaspora</taxon>
    </lineage>
</organism>
<sequence>FKIVSRLVIQLVKIKENKPKWLEGVLYYTGPGIFKIHQRNYFFDHWFDGL</sequence>
<comment type="caution">
    <text evidence="1">The sequence shown here is derived from an EMBL/GenBank/DDBJ whole genome shotgun (WGS) entry which is preliminary data.</text>
</comment>
<dbReference type="Proteomes" id="UP000789901">
    <property type="component" value="Unassembled WGS sequence"/>
</dbReference>
<feature type="non-terminal residue" evidence="1">
    <location>
        <position position="1"/>
    </location>
</feature>
<name>A0ABN7XKA3_GIGMA</name>
<gene>
    <name evidence="1" type="ORF">GMARGA_LOCUS44268</name>
</gene>
<proteinExistence type="predicted"/>
<protein>
    <submittedName>
        <fullName evidence="1">4529_t:CDS:1</fullName>
    </submittedName>
</protein>
<feature type="non-terminal residue" evidence="1">
    <location>
        <position position="50"/>
    </location>
</feature>
<accession>A0ABN7XKA3</accession>
<reference evidence="1 2" key="1">
    <citation type="submission" date="2021-06" db="EMBL/GenBank/DDBJ databases">
        <authorList>
            <person name="Kallberg Y."/>
            <person name="Tangrot J."/>
            <person name="Rosling A."/>
        </authorList>
    </citation>
    <scope>NUCLEOTIDE SEQUENCE [LARGE SCALE GENOMIC DNA]</scope>
    <source>
        <strain evidence="1 2">120-4 pot B 10/14</strain>
    </source>
</reference>
<keyword evidence="2" id="KW-1185">Reference proteome</keyword>
<dbReference type="EMBL" id="CAJVQB010149458">
    <property type="protein sequence ID" value="CAG8855447.1"/>
    <property type="molecule type" value="Genomic_DNA"/>
</dbReference>
<evidence type="ECO:0000313" key="2">
    <source>
        <dbReference type="Proteomes" id="UP000789901"/>
    </source>
</evidence>